<dbReference type="GO" id="GO:0006281">
    <property type="term" value="P:DNA repair"/>
    <property type="evidence" value="ECO:0007669"/>
    <property type="project" value="UniProtKB-KW"/>
</dbReference>
<keyword evidence="10" id="KW-0067">ATP-binding</keyword>
<evidence type="ECO:0000256" key="14">
    <source>
        <dbReference type="ARBA" id="ARBA00023235"/>
    </source>
</evidence>
<evidence type="ECO:0000313" key="22">
    <source>
        <dbReference type="Proteomes" id="UP000020406"/>
    </source>
</evidence>
<dbReference type="GO" id="GO:0009378">
    <property type="term" value="F:four-way junction helicase activity"/>
    <property type="evidence" value="ECO:0007669"/>
    <property type="project" value="TreeGrafter"/>
</dbReference>
<dbReference type="FunFam" id="3.40.50.300:FF:000296">
    <property type="entry name" value="ATP-dependent DNA helicase RecQ"/>
    <property type="match status" value="1"/>
</dbReference>
<evidence type="ECO:0000313" key="20">
    <source>
        <dbReference type="EMBL" id="EWS77842.1"/>
    </source>
</evidence>
<accession>Z9JJA0</accession>
<dbReference type="PROSITE" id="PS51194">
    <property type="entry name" value="HELICASE_CTER"/>
    <property type="match status" value="1"/>
</dbReference>
<evidence type="ECO:0000256" key="5">
    <source>
        <dbReference type="ARBA" id="ARBA00022741"/>
    </source>
</evidence>
<dbReference type="EC" id="5.6.2.4" evidence="16"/>
<evidence type="ECO:0000313" key="23">
    <source>
        <dbReference type="Proteomes" id="UP001430701"/>
    </source>
</evidence>
<dbReference type="Pfam" id="PF00270">
    <property type="entry name" value="DEAD"/>
    <property type="match status" value="1"/>
</dbReference>
<gene>
    <name evidence="21" type="primary">recQ</name>
    <name evidence="20" type="ORF">AF72_08675</name>
    <name evidence="21" type="ORF">LPH55_02260</name>
</gene>
<evidence type="ECO:0000256" key="8">
    <source>
        <dbReference type="ARBA" id="ARBA00022806"/>
    </source>
</evidence>
<dbReference type="SMART" id="SM00341">
    <property type="entry name" value="HRDC"/>
    <property type="match status" value="1"/>
</dbReference>
<dbReference type="SMART" id="SM00487">
    <property type="entry name" value="DEXDc"/>
    <property type="match status" value="1"/>
</dbReference>
<keyword evidence="8 20" id="KW-0347">Helicase</keyword>
<dbReference type="GO" id="GO:0009432">
    <property type="term" value="P:SOS response"/>
    <property type="evidence" value="ECO:0007669"/>
    <property type="project" value="UniProtKB-UniRule"/>
</dbReference>
<dbReference type="PROSITE" id="PS50967">
    <property type="entry name" value="HRDC"/>
    <property type="match status" value="1"/>
</dbReference>
<dbReference type="EMBL" id="JDSQ01000013">
    <property type="protein sequence ID" value="EWS77842.1"/>
    <property type="molecule type" value="Genomic_DNA"/>
</dbReference>
<evidence type="ECO:0000256" key="10">
    <source>
        <dbReference type="ARBA" id="ARBA00022840"/>
    </source>
</evidence>
<evidence type="ECO:0000256" key="12">
    <source>
        <dbReference type="ARBA" id="ARBA00023172"/>
    </source>
</evidence>
<dbReference type="GO" id="GO:0005524">
    <property type="term" value="F:ATP binding"/>
    <property type="evidence" value="ECO:0007669"/>
    <property type="project" value="UniProtKB-KW"/>
</dbReference>
<dbReference type="InterPro" id="IPR018982">
    <property type="entry name" value="RQC_domain"/>
</dbReference>
<dbReference type="EMBL" id="JAJPPU010000001">
    <property type="protein sequence ID" value="MCD8472323.1"/>
    <property type="molecule type" value="Genomic_DNA"/>
</dbReference>
<dbReference type="PANTHER" id="PTHR13710">
    <property type="entry name" value="DNA HELICASE RECQ FAMILY MEMBER"/>
    <property type="match status" value="1"/>
</dbReference>
<evidence type="ECO:0000256" key="16">
    <source>
        <dbReference type="NCBIfam" id="TIGR01389"/>
    </source>
</evidence>
<dbReference type="NCBIfam" id="TIGR01389">
    <property type="entry name" value="recQ"/>
    <property type="match status" value="1"/>
</dbReference>
<organism evidence="20 22">
    <name type="scientific">Xylella taiwanensis</name>
    <dbReference type="NCBI Taxonomy" id="1444770"/>
    <lineage>
        <taxon>Bacteria</taxon>
        <taxon>Pseudomonadati</taxon>
        <taxon>Pseudomonadota</taxon>
        <taxon>Gammaproteobacteria</taxon>
        <taxon>Lysobacterales</taxon>
        <taxon>Lysobacteraceae</taxon>
        <taxon>Xylella</taxon>
    </lineage>
</organism>
<keyword evidence="23" id="KW-1185">Reference proteome</keyword>
<evidence type="ECO:0000259" key="18">
    <source>
        <dbReference type="PROSITE" id="PS51192"/>
    </source>
</evidence>
<name>Z9JJA0_9GAMM</name>
<dbReference type="InterPro" id="IPR002121">
    <property type="entry name" value="HRDC_dom"/>
</dbReference>
<dbReference type="CDD" id="cd17920">
    <property type="entry name" value="DEXHc_RecQ"/>
    <property type="match status" value="1"/>
</dbReference>
<keyword evidence="5" id="KW-0547">Nucleotide-binding</keyword>
<dbReference type="InterPro" id="IPR011545">
    <property type="entry name" value="DEAD/DEAH_box_helicase_dom"/>
</dbReference>
<evidence type="ECO:0000256" key="11">
    <source>
        <dbReference type="ARBA" id="ARBA00023125"/>
    </source>
</evidence>
<dbReference type="GO" id="GO:0005737">
    <property type="term" value="C:cytoplasm"/>
    <property type="evidence" value="ECO:0007669"/>
    <property type="project" value="TreeGrafter"/>
</dbReference>
<evidence type="ECO:0000256" key="9">
    <source>
        <dbReference type="ARBA" id="ARBA00022833"/>
    </source>
</evidence>
<keyword evidence="12" id="KW-0233">DNA recombination</keyword>
<keyword evidence="7 21" id="KW-0378">Hydrolase</keyword>
<evidence type="ECO:0000256" key="6">
    <source>
        <dbReference type="ARBA" id="ARBA00022763"/>
    </source>
</evidence>
<dbReference type="GO" id="GO:0016787">
    <property type="term" value="F:hydrolase activity"/>
    <property type="evidence" value="ECO:0007669"/>
    <property type="project" value="UniProtKB-KW"/>
</dbReference>
<comment type="similarity">
    <text evidence="3">Belongs to the helicase family. RecQ subfamily.</text>
</comment>
<feature type="domain" description="HRDC" evidence="17">
    <location>
        <begin position="524"/>
        <end position="598"/>
    </location>
</feature>
<reference evidence="21" key="2">
    <citation type="submission" date="2021-11" db="EMBL/GenBank/DDBJ databases">
        <title>Genome sequence of Xylella taiwanensis PLS432.</title>
        <authorList>
            <person name="Weng L.-W."/>
            <person name="Su C.-C."/>
            <person name="Tsai C.-W."/>
            <person name="Kuo C.-H."/>
        </authorList>
    </citation>
    <scope>NUCLEOTIDE SEQUENCE</scope>
    <source>
        <strain evidence="21">PLS432</strain>
    </source>
</reference>
<dbReference type="OrthoDB" id="9760034at2"/>
<dbReference type="eggNOG" id="COG0514">
    <property type="taxonomic scope" value="Bacteria"/>
</dbReference>
<dbReference type="Pfam" id="PF16124">
    <property type="entry name" value="RecQ_Zn_bind"/>
    <property type="match status" value="1"/>
</dbReference>
<dbReference type="GO" id="GO:0043590">
    <property type="term" value="C:bacterial nucleoid"/>
    <property type="evidence" value="ECO:0007669"/>
    <property type="project" value="TreeGrafter"/>
</dbReference>
<dbReference type="InterPro" id="IPR010997">
    <property type="entry name" value="HRDC-like_sf"/>
</dbReference>
<dbReference type="InterPro" id="IPR006293">
    <property type="entry name" value="DNA_helicase_ATP-dep_RecQ_bac"/>
</dbReference>
<reference evidence="20 22" key="1">
    <citation type="journal article" date="2014" name="Genome Announc.">
        <title>Draft Genome Sequence of Xylella fastidiosa Pear Leaf Scorch Strain in Taiwan.</title>
        <authorList>
            <person name="Su C.C."/>
            <person name="Deng W.L."/>
            <person name="Jan F.J."/>
            <person name="Chang C.J."/>
            <person name="Huang H."/>
            <person name="Chen J."/>
        </authorList>
    </citation>
    <scope>NUCLEOTIDE SEQUENCE [LARGE SCALE GENOMIC DNA]</scope>
    <source>
        <strain evidence="20 22">PLS229</strain>
    </source>
</reference>
<evidence type="ECO:0000256" key="4">
    <source>
        <dbReference type="ARBA" id="ARBA00022723"/>
    </source>
</evidence>
<keyword evidence="13" id="KW-0234">DNA repair</keyword>
<dbReference type="GO" id="GO:0043138">
    <property type="term" value="F:3'-5' DNA helicase activity"/>
    <property type="evidence" value="ECO:0007669"/>
    <property type="project" value="UniProtKB-EC"/>
</dbReference>
<dbReference type="Proteomes" id="UP000020406">
    <property type="component" value="Unassembled WGS sequence"/>
</dbReference>
<evidence type="ECO:0000256" key="2">
    <source>
        <dbReference type="ARBA" id="ARBA00001947"/>
    </source>
</evidence>
<dbReference type="GO" id="GO:0030894">
    <property type="term" value="C:replisome"/>
    <property type="evidence" value="ECO:0007669"/>
    <property type="project" value="TreeGrafter"/>
</dbReference>
<dbReference type="KEGG" id="xtw:AB672_08550"/>
<evidence type="ECO:0000256" key="1">
    <source>
        <dbReference type="ARBA" id="ARBA00001946"/>
    </source>
</evidence>
<dbReference type="AlphaFoldDB" id="Z9JJA0"/>
<dbReference type="Proteomes" id="UP001430701">
    <property type="component" value="Unassembled WGS sequence"/>
</dbReference>
<dbReference type="InterPro" id="IPR004589">
    <property type="entry name" value="DNA_helicase_ATP-dep_RecQ"/>
</dbReference>
<dbReference type="STRING" id="1444770.AF72_08675"/>
<evidence type="ECO:0000256" key="3">
    <source>
        <dbReference type="ARBA" id="ARBA00005446"/>
    </source>
</evidence>
<evidence type="ECO:0000256" key="7">
    <source>
        <dbReference type="ARBA" id="ARBA00022801"/>
    </source>
</evidence>
<evidence type="ECO:0000259" key="17">
    <source>
        <dbReference type="PROSITE" id="PS50967"/>
    </source>
</evidence>
<dbReference type="GeneID" id="68901339"/>
<dbReference type="PANTHER" id="PTHR13710:SF105">
    <property type="entry name" value="ATP-DEPENDENT DNA HELICASE Q1"/>
    <property type="match status" value="1"/>
</dbReference>
<dbReference type="Gene3D" id="3.40.50.300">
    <property type="entry name" value="P-loop containing nucleotide triphosphate hydrolases"/>
    <property type="match status" value="2"/>
</dbReference>
<dbReference type="PATRIC" id="fig|1444770.3.peg.2056"/>
<comment type="caution">
    <text evidence="20">The sequence shown here is derived from an EMBL/GenBank/DDBJ whole genome shotgun (WGS) entry which is preliminary data.</text>
</comment>
<dbReference type="PROSITE" id="PS51192">
    <property type="entry name" value="HELICASE_ATP_BIND_1"/>
    <property type="match status" value="1"/>
</dbReference>
<dbReference type="InterPro" id="IPR036388">
    <property type="entry name" value="WH-like_DNA-bd_sf"/>
</dbReference>
<evidence type="ECO:0000313" key="21">
    <source>
        <dbReference type="EMBL" id="MCD8472323.1"/>
    </source>
</evidence>
<evidence type="ECO:0000259" key="19">
    <source>
        <dbReference type="PROSITE" id="PS51194"/>
    </source>
</evidence>
<dbReference type="Gene3D" id="1.10.150.80">
    <property type="entry name" value="HRDC domain"/>
    <property type="match status" value="1"/>
</dbReference>
<dbReference type="SMART" id="SM00956">
    <property type="entry name" value="RQC"/>
    <property type="match status" value="1"/>
</dbReference>
<dbReference type="RefSeq" id="WP_038271497.1">
    <property type="nucleotide sequence ID" value="NZ_CP053627.1"/>
</dbReference>
<dbReference type="FunFam" id="1.10.10.10:FF:000175">
    <property type="entry name" value="ATP-dependent DNA helicase RecQ"/>
    <property type="match status" value="1"/>
</dbReference>
<dbReference type="Pfam" id="PF00271">
    <property type="entry name" value="Helicase_C"/>
    <property type="match status" value="1"/>
</dbReference>
<dbReference type="InterPro" id="IPR027417">
    <property type="entry name" value="P-loop_NTPase"/>
</dbReference>
<dbReference type="GO" id="GO:0006310">
    <property type="term" value="P:DNA recombination"/>
    <property type="evidence" value="ECO:0007669"/>
    <property type="project" value="UniProtKB-UniRule"/>
</dbReference>
<dbReference type="Pfam" id="PF00570">
    <property type="entry name" value="HRDC"/>
    <property type="match status" value="1"/>
</dbReference>
<comment type="cofactor">
    <cofactor evidence="2">
        <name>Zn(2+)</name>
        <dbReference type="ChEBI" id="CHEBI:29105"/>
    </cofactor>
</comment>
<dbReference type="SUPFAM" id="SSF52540">
    <property type="entry name" value="P-loop containing nucleoside triphosphate hydrolases"/>
    <property type="match status" value="2"/>
</dbReference>
<dbReference type="InterPro" id="IPR044876">
    <property type="entry name" value="HRDC_dom_sf"/>
</dbReference>
<dbReference type="InterPro" id="IPR014001">
    <property type="entry name" value="Helicase_ATP-bd"/>
</dbReference>
<feature type="domain" description="Helicase ATP-binding" evidence="18">
    <location>
        <begin position="26"/>
        <end position="194"/>
    </location>
</feature>
<protein>
    <recommendedName>
        <fullName evidence="16">DNA helicase RecQ</fullName>
        <ecNumber evidence="16">5.6.2.4</ecNumber>
    </recommendedName>
</protein>
<dbReference type="Gene3D" id="1.10.10.10">
    <property type="entry name" value="Winged helix-like DNA-binding domain superfamily/Winged helix DNA-binding domain"/>
    <property type="match status" value="1"/>
</dbReference>
<dbReference type="FunFam" id="3.40.50.300:FF:000156">
    <property type="entry name" value="ATP-dependent DNA helicase recQ"/>
    <property type="match status" value="1"/>
</dbReference>
<dbReference type="CDD" id="cd18794">
    <property type="entry name" value="SF2_C_RecQ"/>
    <property type="match status" value="1"/>
</dbReference>
<keyword evidence="14" id="KW-0413">Isomerase</keyword>
<comment type="catalytic activity">
    <reaction evidence="15">
        <text>Couples ATP hydrolysis with the unwinding of duplex DNA by translocating in the 3'-5' direction.</text>
        <dbReference type="EC" id="5.6.2.4"/>
    </reaction>
</comment>
<dbReference type="GO" id="GO:0046872">
    <property type="term" value="F:metal ion binding"/>
    <property type="evidence" value="ECO:0007669"/>
    <property type="project" value="UniProtKB-KW"/>
</dbReference>
<keyword evidence="9" id="KW-0862">Zinc</keyword>
<dbReference type="InterPro" id="IPR032284">
    <property type="entry name" value="RecQ_Zn-bd"/>
</dbReference>
<dbReference type="SMART" id="SM00490">
    <property type="entry name" value="HELICc"/>
    <property type="match status" value="1"/>
</dbReference>
<proteinExistence type="inferred from homology"/>
<dbReference type="SUPFAM" id="SSF47819">
    <property type="entry name" value="HRDC-like"/>
    <property type="match status" value="1"/>
</dbReference>
<dbReference type="GO" id="GO:0006260">
    <property type="term" value="P:DNA replication"/>
    <property type="evidence" value="ECO:0007669"/>
    <property type="project" value="InterPro"/>
</dbReference>
<dbReference type="InterPro" id="IPR001650">
    <property type="entry name" value="Helicase_C-like"/>
</dbReference>
<dbReference type="GO" id="GO:0003677">
    <property type="term" value="F:DNA binding"/>
    <property type="evidence" value="ECO:0007669"/>
    <property type="project" value="UniProtKB-KW"/>
</dbReference>
<dbReference type="Pfam" id="PF09382">
    <property type="entry name" value="RQC"/>
    <property type="match status" value="1"/>
</dbReference>
<evidence type="ECO:0000256" key="15">
    <source>
        <dbReference type="ARBA" id="ARBA00034617"/>
    </source>
</evidence>
<keyword evidence="6" id="KW-0227">DNA damage</keyword>
<comment type="cofactor">
    <cofactor evidence="1">
        <name>Mg(2+)</name>
        <dbReference type="ChEBI" id="CHEBI:18420"/>
    </cofactor>
</comment>
<dbReference type="NCBIfam" id="TIGR00614">
    <property type="entry name" value="recQ_fam"/>
    <property type="match status" value="1"/>
</dbReference>
<evidence type="ECO:0000256" key="13">
    <source>
        <dbReference type="ARBA" id="ARBA00023204"/>
    </source>
</evidence>
<feature type="domain" description="Helicase C-terminal" evidence="19">
    <location>
        <begin position="218"/>
        <end position="364"/>
    </location>
</feature>
<sequence>MSSATHAVLQRVFGYDTFRGPQQAIIEHVAAGYDALVLMPTGGGKSLCYQVPSLLRNGIGLVISPLIALMQDQVETLRQLGIRAEYLNSTLDATEAKRIEHALLTGELDLLYIAPERLLTGHFLSLLERSHIALFAIDEAHCVSQWGHDFRPEYRQLTVLHERWPHVPRIALTATAAPPTQREIAERLDLSHAHHFISSFDRPNIRYTVVQKNNMRRQLQEFLDRHRNAAGIVYTMSRRKAEEIAAYLRTQGYNALPYHAGLPAEMRAKHQRCFLHEDGIVMCATIAFGMGINKPDVRFVAHIDLPKSMEGYYQETGRAGRDGEAAEAWMCYGLGDVVLLKQMIEQGEASEARKCVERAKLDHLLGYCESMQCRRQMLLASFGETYPQPCGNCDNCLTPDIAWDASVLSQKALSCVYRTGQRFGAGHLIDILRGSKSEKVLQLGHDQLSTYGIGRNVNERSWRSVFRQLIAASLLEVDNEGHGGLRLTETSRAVLKGERQVMMRRDQAIRERDRAGQRSGLSVLPEDLALFNALHGLRAQLAKEQNVPAFVIFHDSTLRHIAEQRPTSLNALAQVSGIGSSKLARYGHQLIELVLAQG</sequence>
<keyword evidence="11" id="KW-0238">DNA-binding</keyword>
<keyword evidence="4" id="KW-0479">Metal-binding</keyword>